<comment type="caution">
    <text evidence="1">The sequence shown here is derived from an EMBL/GenBank/DDBJ whole genome shotgun (WGS) entry which is preliminary data.</text>
</comment>
<protein>
    <submittedName>
        <fullName evidence="1">Uncharacterized protein</fullName>
    </submittedName>
</protein>
<proteinExistence type="predicted"/>
<keyword evidence="2" id="KW-1185">Reference proteome</keyword>
<dbReference type="EMBL" id="JASAXT010000006">
    <property type="protein sequence ID" value="MDP8148346.1"/>
    <property type="molecule type" value="Genomic_DNA"/>
</dbReference>
<evidence type="ECO:0000313" key="2">
    <source>
        <dbReference type="Proteomes" id="UP001226020"/>
    </source>
</evidence>
<reference evidence="1 2" key="1">
    <citation type="journal article" date="2023" name="Front. Microbiol.">
        <title>Phylogeography and host specificity of Pasteurellaceae pathogenic to sea-farmed fish in the north-east Atlantic.</title>
        <authorList>
            <person name="Gulla S."/>
            <person name="Colquhoun D.J."/>
            <person name="Olsen A.B."/>
            <person name="Spilsberg B."/>
            <person name="Lagesen K."/>
            <person name="Aakesson C.P."/>
            <person name="Strom S."/>
            <person name="Manji F."/>
            <person name="Birkbeck T.H."/>
            <person name="Nilsen H.K."/>
        </authorList>
    </citation>
    <scope>NUCLEOTIDE SEQUENCE [LARGE SCALE GENOMIC DNA]</scope>
    <source>
        <strain evidence="1 2">NVIB3131</strain>
    </source>
</reference>
<name>A0AAW8C960_9PAST</name>
<dbReference type="GeneID" id="300271085"/>
<dbReference type="RefSeq" id="WP_306346805.1">
    <property type="nucleotide sequence ID" value="NZ_JASAVU010000005.1"/>
</dbReference>
<dbReference type="Proteomes" id="UP001226020">
    <property type="component" value="Unassembled WGS sequence"/>
</dbReference>
<sequence>MKKLAELSKSEWYDLALAVYALSRSDTSSWEELSDDLQNTDVGKLCQRYLKTRDYKHIDMAGQLMIGKHWEIAFGRMF</sequence>
<gene>
    <name evidence="1" type="ORF">QJU57_04535</name>
</gene>
<evidence type="ECO:0000313" key="1">
    <source>
        <dbReference type="EMBL" id="MDP8148346.1"/>
    </source>
</evidence>
<accession>A0AAW8C960</accession>
<dbReference type="AlphaFoldDB" id="A0AAW8C960"/>
<organism evidence="1 2">
    <name type="scientific">Phocoenobacter atlanticus subsp. atlanticus</name>
    <dbReference type="NCBI Taxonomy" id="3061285"/>
    <lineage>
        <taxon>Bacteria</taxon>
        <taxon>Pseudomonadati</taxon>
        <taxon>Pseudomonadota</taxon>
        <taxon>Gammaproteobacteria</taxon>
        <taxon>Pasteurellales</taxon>
        <taxon>Pasteurellaceae</taxon>
        <taxon>Phocoenobacter</taxon>
        <taxon>Phocoenobacter atlanticus</taxon>
    </lineage>
</organism>